<dbReference type="PANTHER" id="PTHR24198:SF165">
    <property type="entry name" value="ANKYRIN REPEAT-CONTAINING PROTEIN-RELATED"/>
    <property type="match status" value="1"/>
</dbReference>
<dbReference type="Pfam" id="PF12796">
    <property type="entry name" value="Ank_2"/>
    <property type="match status" value="3"/>
</dbReference>
<dbReference type="PRINTS" id="PR01415">
    <property type="entry name" value="ANKYRIN"/>
</dbReference>
<feature type="repeat" description="ANK" evidence="3">
    <location>
        <begin position="180"/>
        <end position="213"/>
    </location>
</feature>
<keyword evidence="5" id="KW-1185">Reference proteome</keyword>
<keyword evidence="2 3" id="KW-0040">ANK repeat</keyword>
<keyword evidence="1" id="KW-0677">Repeat</keyword>
<feature type="repeat" description="ANK" evidence="3">
    <location>
        <begin position="316"/>
        <end position="348"/>
    </location>
</feature>
<protein>
    <submittedName>
        <fullName evidence="4">Uncharacterized protein</fullName>
    </submittedName>
</protein>
<name>A0A232FI01_9HYME</name>
<dbReference type="OrthoDB" id="1577640at2759"/>
<dbReference type="PANTHER" id="PTHR24198">
    <property type="entry name" value="ANKYRIN REPEAT AND PROTEIN KINASE DOMAIN-CONTAINING PROTEIN"/>
    <property type="match status" value="1"/>
</dbReference>
<sequence>MLPIYNTLYMFVKAGEVKMSRSILNKICKIRSLPSDLLKKLLHAAVQTNDKAMLKLILDQGPVLSRESSDEELSPLWTAIYYNYHKSAELLLCSGADVNERIGSGTSYDTKSTILHVLLQKAASNLNKKLIRLAVDLGADLEARDSMGRTPLHMATMMGSDRFVGHFLQRGADVNALDDRQETPLFIAVKLRNAEQIFTLLIKHGADINLSNKYGKNLLHHMATVSSESVDIARSLIQKGVSLQQRESQQRYQPIHIAAMSGKNGMIELFAAHGANLDAQAKSGKFPLYLATKSEFPETVELLLRLGAKVNLRNKCGRTALHSACYNRQETTIRILLSAGADILAVDDAGYSPFSLIDNANVTCTCTRRMIREIALVKNLQPGVELKDEKLIQEKQKLWDYYQECLREIEDMKAKRFIRTCAFFDLLKMNHRAIGYQMLNPEFKQNFSRYDVNQEFPIYLEHLLRAFGHAEYCYNVIIEHEESIDEAAYGRLPFPIVRRLAHYVCPKYILKDVVDVE</sequence>
<dbReference type="PROSITE" id="PS50088">
    <property type="entry name" value="ANK_REPEAT"/>
    <property type="match status" value="5"/>
</dbReference>
<gene>
    <name evidence="4" type="ORF">TSAR_009267</name>
</gene>
<dbReference type="InterPro" id="IPR002110">
    <property type="entry name" value="Ankyrin_rpt"/>
</dbReference>
<feature type="repeat" description="ANK" evidence="3">
    <location>
        <begin position="147"/>
        <end position="179"/>
    </location>
</feature>
<dbReference type="Gene3D" id="1.25.40.20">
    <property type="entry name" value="Ankyrin repeat-containing domain"/>
    <property type="match status" value="3"/>
</dbReference>
<evidence type="ECO:0000256" key="1">
    <source>
        <dbReference type="ARBA" id="ARBA00022737"/>
    </source>
</evidence>
<proteinExistence type="predicted"/>
<dbReference type="AlphaFoldDB" id="A0A232FI01"/>
<feature type="repeat" description="ANK" evidence="3">
    <location>
        <begin position="250"/>
        <end position="282"/>
    </location>
</feature>
<evidence type="ECO:0000256" key="2">
    <source>
        <dbReference type="ARBA" id="ARBA00023043"/>
    </source>
</evidence>
<dbReference type="PROSITE" id="PS50297">
    <property type="entry name" value="ANK_REP_REGION"/>
    <property type="match status" value="5"/>
</dbReference>
<accession>A0A232FI01</accession>
<dbReference type="EMBL" id="NNAY01000166">
    <property type="protein sequence ID" value="OXU30376.1"/>
    <property type="molecule type" value="Genomic_DNA"/>
</dbReference>
<dbReference type="SUPFAM" id="SSF48403">
    <property type="entry name" value="Ankyrin repeat"/>
    <property type="match status" value="1"/>
</dbReference>
<dbReference type="STRING" id="543379.A0A232FI01"/>
<evidence type="ECO:0000313" key="5">
    <source>
        <dbReference type="Proteomes" id="UP000215335"/>
    </source>
</evidence>
<dbReference type="Proteomes" id="UP000215335">
    <property type="component" value="Unassembled WGS sequence"/>
</dbReference>
<feature type="repeat" description="ANK" evidence="3">
    <location>
        <begin position="283"/>
        <end position="315"/>
    </location>
</feature>
<evidence type="ECO:0000256" key="3">
    <source>
        <dbReference type="PROSITE-ProRule" id="PRU00023"/>
    </source>
</evidence>
<reference evidence="4 5" key="1">
    <citation type="journal article" date="2017" name="Curr. Biol.">
        <title>The Evolution of Venom by Co-option of Single-Copy Genes.</title>
        <authorList>
            <person name="Martinson E.O."/>
            <person name="Mrinalini"/>
            <person name="Kelkar Y.D."/>
            <person name="Chang C.H."/>
            <person name="Werren J.H."/>
        </authorList>
    </citation>
    <scope>NUCLEOTIDE SEQUENCE [LARGE SCALE GENOMIC DNA]</scope>
    <source>
        <strain evidence="4 5">Alberta</strain>
        <tissue evidence="4">Whole body</tissue>
    </source>
</reference>
<organism evidence="4 5">
    <name type="scientific">Trichomalopsis sarcophagae</name>
    <dbReference type="NCBI Taxonomy" id="543379"/>
    <lineage>
        <taxon>Eukaryota</taxon>
        <taxon>Metazoa</taxon>
        <taxon>Ecdysozoa</taxon>
        <taxon>Arthropoda</taxon>
        <taxon>Hexapoda</taxon>
        <taxon>Insecta</taxon>
        <taxon>Pterygota</taxon>
        <taxon>Neoptera</taxon>
        <taxon>Endopterygota</taxon>
        <taxon>Hymenoptera</taxon>
        <taxon>Apocrita</taxon>
        <taxon>Proctotrupomorpha</taxon>
        <taxon>Chalcidoidea</taxon>
        <taxon>Pteromalidae</taxon>
        <taxon>Pteromalinae</taxon>
        <taxon>Trichomalopsis</taxon>
    </lineage>
</organism>
<dbReference type="InterPro" id="IPR036770">
    <property type="entry name" value="Ankyrin_rpt-contain_sf"/>
</dbReference>
<dbReference type="SMART" id="SM00248">
    <property type="entry name" value="ANK"/>
    <property type="match status" value="9"/>
</dbReference>
<evidence type="ECO:0000313" key="4">
    <source>
        <dbReference type="EMBL" id="OXU30376.1"/>
    </source>
</evidence>
<comment type="caution">
    <text evidence="4">The sequence shown here is derived from an EMBL/GenBank/DDBJ whole genome shotgun (WGS) entry which is preliminary data.</text>
</comment>